<evidence type="ECO:0000313" key="1">
    <source>
        <dbReference type="EMBL" id="GIM78081.1"/>
    </source>
</evidence>
<comment type="caution">
    <text evidence="1">The sequence shown here is derived from an EMBL/GenBank/DDBJ whole genome shotgun (WGS) entry which is preliminary data.</text>
</comment>
<protein>
    <submittedName>
        <fullName evidence="1">Uncharacterized protein</fullName>
    </submittedName>
</protein>
<proteinExistence type="predicted"/>
<dbReference type="EMBL" id="BOQL01000071">
    <property type="protein sequence ID" value="GIM78081.1"/>
    <property type="molecule type" value="Genomic_DNA"/>
</dbReference>
<name>A0A919SV57_9ACTN</name>
<organism evidence="1 2">
    <name type="scientific">Actinoplanes auranticolor</name>
    <dbReference type="NCBI Taxonomy" id="47988"/>
    <lineage>
        <taxon>Bacteria</taxon>
        <taxon>Bacillati</taxon>
        <taxon>Actinomycetota</taxon>
        <taxon>Actinomycetes</taxon>
        <taxon>Micromonosporales</taxon>
        <taxon>Micromonosporaceae</taxon>
        <taxon>Actinoplanes</taxon>
    </lineage>
</organism>
<gene>
    <name evidence="1" type="ORF">Aau02nite_79150</name>
</gene>
<evidence type="ECO:0000313" key="2">
    <source>
        <dbReference type="Proteomes" id="UP000681340"/>
    </source>
</evidence>
<accession>A0A919SV57</accession>
<reference evidence="1" key="1">
    <citation type="submission" date="2021-03" db="EMBL/GenBank/DDBJ databases">
        <title>Whole genome shotgun sequence of Actinoplanes auranticolor NBRC 12245.</title>
        <authorList>
            <person name="Komaki H."/>
            <person name="Tamura T."/>
        </authorList>
    </citation>
    <scope>NUCLEOTIDE SEQUENCE</scope>
    <source>
        <strain evidence="1">NBRC 12245</strain>
    </source>
</reference>
<sequence>MGMPAGLDGAGPVGTELYGPLGAGVTVDTEPLGVTGTEVPGATGDPAEQAVRLVRTSNVAAAVRENEIMTHLRE</sequence>
<keyword evidence="2" id="KW-1185">Reference proteome</keyword>
<dbReference type="Proteomes" id="UP000681340">
    <property type="component" value="Unassembled WGS sequence"/>
</dbReference>
<dbReference type="AlphaFoldDB" id="A0A919SV57"/>